<organism evidence="9 10">
    <name type="scientific">Pleomassaria siparia CBS 279.74</name>
    <dbReference type="NCBI Taxonomy" id="1314801"/>
    <lineage>
        <taxon>Eukaryota</taxon>
        <taxon>Fungi</taxon>
        <taxon>Dikarya</taxon>
        <taxon>Ascomycota</taxon>
        <taxon>Pezizomycotina</taxon>
        <taxon>Dothideomycetes</taxon>
        <taxon>Pleosporomycetidae</taxon>
        <taxon>Pleosporales</taxon>
        <taxon>Pleomassariaceae</taxon>
        <taxon>Pleomassaria</taxon>
    </lineage>
</organism>
<evidence type="ECO:0000256" key="5">
    <source>
        <dbReference type="ARBA" id="ARBA00023125"/>
    </source>
</evidence>
<dbReference type="PROSITE" id="PS50048">
    <property type="entry name" value="ZN2_CY6_FUNGAL_2"/>
    <property type="match status" value="1"/>
</dbReference>
<evidence type="ECO:0000256" key="7">
    <source>
        <dbReference type="ARBA" id="ARBA00023242"/>
    </source>
</evidence>
<comment type="subcellular location">
    <subcellularLocation>
        <location evidence="1">Nucleus</location>
    </subcellularLocation>
</comment>
<dbReference type="GO" id="GO:0008270">
    <property type="term" value="F:zinc ion binding"/>
    <property type="evidence" value="ECO:0007669"/>
    <property type="project" value="InterPro"/>
</dbReference>
<dbReference type="OrthoDB" id="2399539at2759"/>
<accession>A0A6G1KNU7</accession>
<dbReference type="PANTHER" id="PTHR47782">
    <property type="entry name" value="ZN(II)2CYS6 TRANSCRIPTION FACTOR (EUROFUNG)-RELATED"/>
    <property type="match status" value="1"/>
</dbReference>
<evidence type="ECO:0000313" key="9">
    <source>
        <dbReference type="EMBL" id="KAF2714071.1"/>
    </source>
</evidence>
<reference evidence="9" key="1">
    <citation type="journal article" date="2020" name="Stud. Mycol.">
        <title>101 Dothideomycetes genomes: a test case for predicting lifestyles and emergence of pathogens.</title>
        <authorList>
            <person name="Haridas S."/>
            <person name="Albert R."/>
            <person name="Binder M."/>
            <person name="Bloem J."/>
            <person name="Labutti K."/>
            <person name="Salamov A."/>
            <person name="Andreopoulos B."/>
            <person name="Baker S."/>
            <person name="Barry K."/>
            <person name="Bills G."/>
            <person name="Bluhm B."/>
            <person name="Cannon C."/>
            <person name="Castanera R."/>
            <person name="Culley D."/>
            <person name="Daum C."/>
            <person name="Ezra D."/>
            <person name="Gonzalez J."/>
            <person name="Henrissat B."/>
            <person name="Kuo A."/>
            <person name="Liang C."/>
            <person name="Lipzen A."/>
            <person name="Lutzoni F."/>
            <person name="Magnuson J."/>
            <person name="Mondo S."/>
            <person name="Nolan M."/>
            <person name="Ohm R."/>
            <person name="Pangilinan J."/>
            <person name="Park H.-J."/>
            <person name="Ramirez L."/>
            <person name="Alfaro M."/>
            <person name="Sun H."/>
            <person name="Tritt A."/>
            <person name="Yoshinaga Y."/>
            <person name="Zwiers L.-H."/>
            <person name="Turgeon B."/>
            <person name="Goodwin S."/>
            <person name="Spatafora J."/>
            <person name="Crous P."/>
            <person name="Grigoriev I."/>
        </authorList>
    </citation>
    <scope>NUCLEOTIDE SEQUENCE</scope>
    <source>
        <strain evidence="9">CBS 279.74</strain>
    </source>
</reference>
<keyword evidence="2" id="KW-0479">Metal-binding</keyword>
<keyword evidence="5" id="KW-0238">DNA-binding</keyword>
<dbReference type="Proteomes" id="UP000799428">
    <property type="component" value="Unassembled WGS sequence"/>
</dbReference>
<name>A0A6G1KNU7_9PLEO</name>
<dbReference type="GO" id="GO:0000981">
    <property type="term" value="F:DNA-binding transcription factor activity, RNA polymerase II-specific"/>
    <property type="evidence" value="ECO:0007669"/>
    <property type="project" value="InterPro"/>
</dbReference>
<evidence type="ECO:0000256" key="4">
    <source>
        <dbReference type="ARBA" id="ARBA00023015"/>
    </source>
</evidence>
<dbReference type="InterPro" id="IPR007219">
    <property type="entry name" value="XnlR_reg_dom"/>
</dbReference>
<dbReference type="CDD" id="cd00067">
    <property type="entry name" value="GAL4"/>
    <property type="match status" value="1"/>
</dbReference>
<dbReference type="InterPro" id="IPR036864">
    <property type="entry name" value="Zn2-C6_fun-type_DNA-bd_sf"/>
</dbReference>
<dbReference type="SMART" id="SM00066">
    <property type="entry name" value="GAL4"/>
    <property type="match status" value="1"/>
</dbReference>
<feature type="domain" description="Zn(2)-C6 fungal-type" evidence="8">
    <location>
        <begin position="11"/>
        <end position="40"/>
    </location>
</feature>
<proteinExistence type="predicted"/>
<dbReference type="Pfam" id="PF00172">
    <property type="entry name" value="Zn_clus"/>
    <property type="match status" value="1"/>
</dbReference>
<dbReference type="Gene3D" id="4.10.240.10">
    <property type="entry name" value="Zn(2)-C6 fungal-type DNA-binding domain"/>
    <property type="match status" value="1"/>
</dbReference>
<dbReference type="GO" id="GO:0045944">
    <property type="term" value="P:positive regulation of transcription by RNA polymerase II"/>
    <property type="evidence" value="ECO:0007669"/>
    <property type="project" value="TreeGrafter"/>
</dbReference>
<dbReference type="InterPro" id="IPR052202">
    <property type="entry name" value="Yeast_MetPath_Reg"/>
</dbReference>
<sequence length="700" mass="77803">MSSECQRSVLSCSRCRKRKTKCDRRIPSCSQCVTSKTECTGFSVSASTRNVPRSVVRHLEYEIARLETELAQAGHLDAINGADILLQMPAGTTRKEVPDFNEQCPPSVVTSNIQGECSSPVSYTDPLTQTIVLSRAVQSMISATLPQGPGLTDLVSRVRMGLTPSSASAAVQSSISNDLYRSLDRRVSVSSQLQPRGEIDIRVLKSMPKEIIICLTQKYTQKVLPRYPFFHEGALWLSINRVLATLEVRQPVHSSSSPMDSTLAPNYDFLILYLVLAIAVTLESSKGGHESRCVSLSASLFQEGIQHLSSGMQIPSDLAGLQLNLLILLYATINPRSANVWILSGAVMRSCLELGLHREAPETGRQNVLTTELKRKLFWSAYCMDRGICSALQRPLSIPDTAINTNFPSGFAQTDSGLPFLGIVHYHQLISEMIQVHFQGEPLEIGENWESWISKMEQQLRSWYADSCTEAGHNESVDFALSRGLMILHRPSPRMPMPSQNSLLIAFEAAASSAKSHKDHLSNGFLRRPWISAHHMLEGAVVLLFCLRHGCAIISRKFNAAQIFEMSKLFTTNFLAIASQGWSEVSNYAGVYERLLGSLLEAVFSPSKDPREHFRTTQDAELTRLLYPGPAHLEKLRFGRIVVEETSPFDFSLFNFDQDMLGFNGIPTMGMDVEFTDHAKYLDRNSLDLTPSFDDLGLVF</sequence>
<dbReference type="PROSITE" id="PS00463">
    <property type="entry name" value="ZN2_CY6_FUNGAL_1"/>
    <property type="match status" value="1"/>
</dbReference>
<dbReference type="SMART" id="SM00906">
    <property type="entry name" value="Fungal_trans"/>
    <property type="match status" value="1"/>
</dbReference>
<evidence type="ECO:0000313" key="10">
    <source>
        <dbReference type="Proteomes" id="UP000799428"/>
    </source>
</evidence>
<dbReference type="Pfam" id="PF04082">
    <property type="entry name" value="Fungal_trans"/>
    <property type="match status" value="1"/>
</dbReference>
<keyword evidence="7" id="KW-0539">Nucleus</keyword>
<dbReference type="GO" id="GO:0043565">
    <property type="term" value="F:sequence-specific DNA binding"/>
    <property type="evidence" value="ECO:0007669"/>
    <property type="project" value="TreeGrafter"/>
</dbReference>
<evidence type="ECO:0000256" key="3">
    <source>
        <dbReference type="ARBA" id="ARBA00022833"/>
    </source>
</evidence>
<evidence type="ECO:0000256" key="2">
    <source>
        <dbReference type="ARBA" id="ARBA00022723"/>
    </source>
</evidence>
<gene>
    <name evidence="9" type="ORF">K504DRAFT_530934</name>
</gene>
<dbReference type="InterPro" id="IPR001138">
    <property type="entry name" value="Zn2Cys6_DnaBD"/>
</dbReference>
<dbReference type="EMBL" id="MU005765">
    <property type="protein sequence ID" value="KAF2714071.1"/>
    <property type="molecule type" value="Genomic_DNA"/>
</dbReference>
<keyword evidence="6" id="KW-0804">Transcription</keyword>
<keyword evidence="3" id="KW-0862">Zinc</keyword>
<keyword evidence="4" id="KW-0805">Transcription regulation</keyword>
<protein>
    <recommendedName>
        <fullName evidence="8">Zn(2)-C6 fungal-type domain-containing protein</fullName>
    </recommendedName>
</protein>
<keyword evidence="10" id="KW-1185">Reference proteome</keyword>
<dbReference type="PANTHER" id="PTHR47782:SF1">
    <property type="entry name" value="PYRIMIDINE PATHWAY REGULATORY PROTEIN 1"/>
    <property type="match status" value="1"/>
</dbReference>
<evidence type="ECO:0000259" key="8">
    <source>
        <dbReference type="PROSITE" id="PS50048"/>
    </source>
</evidence>
<dbReference type="SUPFAM" id="SSF57701">
    <property type="entry name" value="Zn2/Cys6 DNA-binding domain"/>
    <property type="match status" value="1"/>
</dbReference>
<evidence type="ECO:0000256" key="1">
    <source>
        <dbReference type="ARBA" id="ARBA00004123"/>
    </source>
</evidence>
<dbReference type="CDD" id="cd12148">
    <property type="entry name" value="fungal_TF_MHR"/>
    <property type="match status" value="1"/>
</dbReference>
<dbReference type="GO" id="GO:0005634">
    <property type="term" value="C:nucleus"/>
    <property type="evidence" value="ECO:0007669"/>
    <property type="project" value="UniProtKB-SubCell"/>
</dbReference>
<dbReference type="AlphaFoldDB" id="A0A6G1KNU7"/>
<evidence type="ECO:0000256" key="6">
    <source>
        <dbReference type="ARBA" id="ARBA00023163"/>
    </source>
</evidence>
<dbReference type="GO" id="GO:0006351">
    <property type="term" value="P:DNA-templated transcription"/>
    <property type="evidence" value="ECO:0007669"/>
    <property type="project" value="InterPro"/>
</dbReference>